<dbReference type="Gene3D" id="1.10.630.10">
    <property type="entry name" value="Cytochrome P450"/>
    <property type="match status" value="1"/>
</dbReference>
<dbReference type="SUPFAM" id="SSF48264">
    <property type="entry name" value="Cytochrome P450"/>
    <property type="match status" value="1"/>
</dbReference>
<dbReference type="GO" id="GO:0016020">
    <property type="term" value="C:membrane"/>
    <property type="evidence" value="ECO:0007669"/>
    <property type="project" value="UniProtKB-SubCell"/>
</dbReference>
<dbReference type="CDD" id="cd11072">
    <property type="entry name" value="CYP71-like"/>
    <property type="match status" value="1"/>
</dbReference>
<keyword evidence="5 10" id="KW-0479">Metal-binding</keyword>
<evidence type="ECO:0000256" key="4">
    <source>
        <dbReference type="ARBA" id="ARBA00022617"/>
    </source>
</evidence>
<dbReference type="FunFam" id="1.10.630.10:FF:000011">
    <property type="entry name" value="Cytochrome P450 83B1"/>
    <property type="match status" value="1"/>
</dbReference>
<keyword evidence="6 11" id="KW-0560">Oxidoreductase</keyword>
<dbReference type="PRINTS" id="PR00463">
    <property type="entry name" value="EP450I"/>
</dbReference>
<keyword evidence="9 12" id="KW-0472">Membrane</keyword>
<dbReference type="EMBL" id="JBAMMX010000020">
    <property type="protein sequence ID" value="KAK6921151.1"/>
    <property type="molecule type" value="Genomic_DNA"/>
</dbReference>
<keyword evidence="12" id="KW-1133">Transmembrane helix</keyword>
<evidence type="ECO:0000256" key="5">
    <source>
        <dbReference type="ARBA" id="ARBA00022723"/>
    </source>
</evidence>
<proteinExistence type="inferred from homology"/>
<evidence type="ECO:0000256" key="9">
    <source>
        <dbReference type="ARBA" id="ARBA00023136"/>
    </source>
</evidence>
<dbReference type="PROSITE" id="PS00086">
    <property type="entry name" value="CYTOCHROME_P450"/>
    <property type="match status" value="1"/>
</dbReference>
<dbReference type="GO" id="GO:0020037">
    <property type="term" value="F:heme binding"/>
    <property type="evidence" value="ECO:0007669"/>
    <property type="project" value="InterPro"/>
</dbReference>
<name>A0AAN8Z1J6_9MAGN</name>
<organism evidence="13 14">
    <name type="scientific">Dillenia turbinata</name>
    <dbReference type="NCBI Taxonomy" id="194707"/>
    <lineage>
        <taxon>Eukaryota</taxon>
        <taxon>Viridiplantae</taxon>
        <taxon>Streptophyta</taxon>
        <taxon>Embryophyta</taxon>
        <taxon>Tracheophyta</taxon>
        <taxon>Spermatophyta</taxon>
        <taxon>Magnoliopsida</taxon>
        <taxon>eudicotyledons</taxon>
        <taxon>Gunneridae</taxon>
        <taxon>Pentapetalae</taxon>
        <taxon>Dilleniales</taxon>
        <taxon>Dilleniaceae</taxon>
        <taxon>Dillenia</taxon>
    </lineage>
</organism>
<evidence type="ECO:0000313" key="13">
    <source>
        <dbReference type="EMBL" id="KAK6921151.1"/>
    </source>
</evidence>
<protein>
    <submittedName>
        <fullName evidence="13">Cytochrome P450</fullName>
    </submittedName>
</protein>
<keyword evidence="14" id="KW-1185">Reference proteome</keyword>
<comment type="cofactor">
    <cofactor evidence="1 10">
        <name>heme</name>
        <dbReference type="ChEBI" id="CHEBI:30413"/>
    </cofactor>
</comment>
<dbReference type="InterPro" id="IPR001128">
    <property type="entry name" value="Cyt_P450"/>
</dbReference>
<evidence type="ECO:0000256" key="1">
    <source>
        <dbReference type="ARBA" id="ARBA00001971"/>
    </source>
</evidence>
<evidence type="ECO:0000256" key="2">
    <source>
        <dbReference type="ARBA" id="ARBA00004370"/>
    </source>
</evidence>
<dbReference type="PRINTS" id="PR00385">
    <property type="entry name" value="P450"/>
</dbReference>
<evidence type="ECO:0000256" key="11">
    <source>
        <dbReference type="RuleBase" id="RU000461"/>
    </source>
</evidence>
<evidence type="ECO:0000256" key="8">
    <source>
        <dbReference type="ARBA" id="ARBA00023033"/>
    </source>
</evidence>
<sequence length="508" mass="57640">MTPYTIAILAFPILVCSLLYLWDAAAGKHRRLPPGPLPLPVIGNLHMLGHLPHQALCHLSKKFGPIMSIRLGNVLAIVVSSPCMARLFLKTHDQVFAGRPEMQSVHYFSYGRRGIGFTEYGPYWRNIRKLCTIELLSALKIESFAPMRREEVGFVVQSLKAAAEAEEVVDVTAKVFALIEDITYRMVFGQQKRLDEKLKLKDIIQQTFSMMGAFNLADFVPYFAPFDFQGINRNSKKLRDKFDLILEKIIDEHIQDASTNQETQRDFISVMLSLMNETVDSTQNEAKYMIDRTNIKAIMFEILAAGMDTSATAIEWTLSELIKNQRVMKKLQEELQSAVGSDKMVQESDLVKCDYLDMVVKESLRLHPVGPLLLPHESIEDITINGYFIPKKSRVLINAWSIGRDHNVWSNNANEFYPERFVSCDIDLRGRNFELIPFGSGRRGCPGIQLALTTVKLVVAQFVHCFNWELSNGALASDLDMDEKFSLSVGRANRLQAMPIYRLHVKST</sequence>
<keyword evidence="4 10" id="KW-0349">Heme</keyword>
<dbReference type="AlphaFoldDB" id="A0AAN8Z1J6"/>
<keyword evidence="7 10" id="KW-0408">Iron</keyword>
<evidence type="ECO:0000256" key="10">
    <source>
        <dbReference type="PIRSR" id="PIRSR602401-1"/>
    </source>
</evidence>
<dbReference type="InterPro" id="IPR036396">
    <property type="entry name" value="Cyt_P450_sf"/>
</dbReference>
<gene>
    <name evidence="13" type="ORF">RJ641_014829</name>
</gene>
<dbReference type="GO" id="GO:0004497">
    <property type="term" value="F:monooxygenase activity"/>
    <property type="evidence" value="ECO:0007669"/>
    <property type="project" value="UniProtKB-KW"/>
</dbReference>
<keyword evidence="8 11" id="KW-0503">Monooxygenase</keyword>
<comment type="similarity">
    <text evidence="3 11">Belongs to the cytochrome P450 family.</text>
</comment>
<keyword evidence="12" id="KW-0812">Transmembrane</keyword>
<accession>A0AAN8Z1J6</accession>
<comment type="subcellular location">
    <subcellularLocation>
        <location evidence="2">Membrane</location>
    </subcellularLocation>
</comment>
<dbReference type="Pfam" id="PF00067">
    <property type="entry name" value="p450"/>
    <property type="match status" value="1"/>
</dbReference>
<dbReference type="GO" id="GO:0016705">
    <property type="term" value="F:oxidoreductase activity, acting on paired donors, with incorporation or reduction of molecular oxygen"/>
    <property type="evidence" value="ECO:0007669"/>
    <property type="project" value="InterPro"/>
</dbReference>
<feature type="binding site" description="axial binding residue" evidence="10">
    <location>
        <position position="445"/>
    </location>
    <ligand>
        <name>heme</name>
        <dbReference type="ChEBI" id="CHEBI:30413"/>
    </ligand>
    <ligandPart>
        <name>Fe</name>
        <dbReference type="ChEBI" id="CHEBI:18248"/>
    </ligandPart>
</feature>
<dbReference type="PANTHER" id="PTHR47943:SF9">
    <property type="entry name" value="CYTOCHROME P450"/>
    <property type="match status" value="1"/>
</dbReference>
<evidence type="ECO:0000256" key="7">
    <source>
        <dbReference type="ARBA" id="ARBA00023004"/>
    </source>
</evidence>
<dbReference type="PANTHER" id="PTHR47943">
    <property type="entry name" value="CYTOCHROME P450 93A3-LIKE"/>
    <property type="match status" value="1"/>
</dbReference>
<reference evidence="13 14" key="1">
    <citation type="submission" date="2023-12" db="EMBL/GenBank/DDBJ databases">
        <title>A high-quality genome assembly for Dillenia turbinata (Dilleniales).</title>
        <authorList>
            <person name="Chanderbali A."/>
        </authorList>
    </citation>
    <scope>NUCLEOTIDE SEQUENCE [LARGE SCALE GENOMIC DNA]</scope>
    <source>
        <strain evidence="13">LSX21</strain>
        <tissue evidence="13">Leaf</tissue>
    </source>
</reference>
<evidence type="ECO:0000256" key="3">
    <source>
        <dbReference type="ARBA" id="ARBA00010617"/>
    </source>
</evidence>
<dbReference type="Proteomes" id="UP001370490">
    <property type="component" value="Unassembled WGS sequence"/>
</dbReference>
<feature type="transmembrane region" description="Helical" evidence="12">
    <location>
        <begin position="6"/>
        <end position="22"/>
    </location>
</feature>
<evidence type="ECO:0000256" key="6">
    <source>
        <dbReference type="ARBA" id="ARBA00023002"/>
    </source>
</evidence>
<evidence type="ECO:0000256" key="12">
    <source>
        <dbReference type="SAM" id="Phobius"/>
    </source>
</evidence>
<evidence type="ECO:0000313" key="14">
    <source>
        <dbReference type="Proteomes" id="UP001370490"/>
    </source>
</evidence>
<dbReference type="InterPro" id="IPR002401">
    <property type="entry name" value="Cyt_P450_E_grp-I"/>
</dbReference>
<comment type="caution">
    <text evidence="13">The sequence shown here is derived from an EMBL/GenBank/DDBJ whole genome shotgun (WGS) entry which is preliminary data.</text>
</comment>
<dbReference type="GO" id="GO:0005506">
    <property type="term" value="F:iron ion binding"/>
    <property type="evidence" value="ECO:0007669"/>
    <property type="project" value="InterPro"/>
</dbReference>
<dbReference type="InterPro" id="IPR017972">
    <property type="entry name" value="Cyt_P450_CS"/>
</dbReference>